<feature type="domain" description="AB hydrolase-1" evidence="3">
    <location>
        <begin position="29"/>
        <end position="314"/>
    </location>
</feature>
<dbReference type="InterPro" id="IPR029058">
    <property type="entry name" value="AB_hydrolase_fold"/>
</dbReference>
<protein>
    <submittedName>
        <fullName evidence="4">Epoxide hydrolase-like protein</fullName>
    </submittedName>
</protein>
<dbReference type="PANTHER" id="PTHR43329">
    <property type="entry name" value="EPOXIDE HYDROLASE"/>
    <property type="match status" value="1"/>
</dbReference>
<dbReference type="SUPFAM" id="SSF53474">
    <property type="entry name" value="alpha/beta-Hydrolases"/>
    <property type="match status" value="1"/>
</dbReference>
<evidence type="ECO:0000256" key="1">
    <source>
        <dbReference type="ARBA" id="ARBA00022801"/>
    </source>
</evidence>
<organism evidence="4 5">
    <name type="scientific">Plenodomus tracheiphilus IPT5</name>
    <dbReference type="NCBI Taxonomy" id="1408161"/>
    <lineage>
        <taxon>Eukaryota</taxon>
        <taxon>Fungi</taxon>
        <taxon>Dikarya</taxon>
        <taxon>Ascomycota</taxon>
        <taxon>Pezizomycotina</taxon>
        <taxon>Dothideomycetes</taxon>
        <taxon>Pleosporomycetidae</taxon>
        <taxon>Pleosporales</taxon>
        <taxon>Pleosporineae</taxon>
        <taxon>Leptosphaeriaceae</taxon>
        <taxon>Plenodomus</taxon>
    </lineage>
</organism>
<accession>A0A6A7AVQ3</accession>
<evidence type="ECO:0000256" key="2">
    <source>
        <dbReference type="ARBA" id="ARBA00038334"/>
    </source>
</evidence>
<evidence type="ECO:0000313" key="5">
    <source>
        <dbReference type="Proteomes" id="UP000799423"/>
    </source>
</evidence>
<dbReference type="Gene3D" id="3.40.50.1820">
    <property type="entry name" value="alpha/beta hydrolase"/>
    <property type="match status" value="1"/>
</dbReference>
<dbReference type="EMBL" id="MU006335">
    <property type="protein sequence ID" value="KAF2846437.1"/>
    <property type="molecule type" value="Genomic_DNA"/>
</dbReference>
<keyword evidence="5" id="KW-1185">Reference proteome</keyword>
<dbReference type="InterPro" id="IPR000073">
    <property type="entry name" value="AB_hydrolase_1"/>
</dbReference>
<evidence type="ECO:0000313" key="4">
    <source>
        <dbReference type="EMBL" id="KAF2846437.1"/>
    </source>
</evidence>
<comment type="similarity">
    <text evidence="2">Belongs to the AB hydrolase superfamily. Epoxide hydrolase family.</text>
</comment>
<dbReference type="Proteomes" id="UP000799423">
    <property type="component" value="Unassembled WGS sequence"/>
</dbReference>
<dbReference type="OrthoDB" id="284184at2759"/>
<sequence>MDVFDKKTLKTSRGYTYTYYTSSGDKTLPALIFQHGWPDHAAMWADIAGPLRSLNHPIVIPDMLGYDGTDKPTDPAAYRWDGMTRDIIEIIDAEQHEKVISIGHDWGSTAASRLTQYYPDRVVGLANLNVPYTPPGRQPFSLEKVNQMTQQIFGYQFFAYWQLFTADDGAEILDKNLERLYHAMHSQGDVLKTMFCTPGALREYLLTGNQEITLRPYALSPTLRSTFLNQFTTAGMTAPMNWYKATVLNHQHASDSALPETADKINVPVLYIGTKEDPMCKPETMIPSIRAGLLPKLEQAEMVDAGHWVTYEKPEEIVGRIRGWVGKHFHAEN</sequence>
<evidence type="ECO:0000259" key="3">
    <source>
        <dbReference type="Pfam" id="PF00561"/>
    </source>
</evidence>
<gene>
    <name evidence="4" type="ORF">T440DRAFT_229959</name>
</gene>
<dbReference type="AlphaFoldDB" id="A0A6A7AVQ3"/>
<dbReference type="InterPro" id="IPR000639">
    <property type="entry name" value="Epox_hydrolase-like"/>
</dbReference>
<reference evidence="4" key="1">
    <citation type="submission" date="2020-01" db="EMBL/GenBank/DDBJ databases">
        <authorList>
            <consortium name="DOE Joint Genome Institute"/>
            <person name="Haridas S."/>
            <person name="Albert R."/>
            <person name="Binder M."/>
            <person name="Bloem J."/>
            <person name="Labutti K."/>
            <person name="Salamov A."/>
            <person name="Andreopoulos B."/>
            <person name="Baker S.E."/>
            <person name="Barry K."/>
            <person name="Bills G."/>
            <person name="Bluhm B.H."/>
            <person name="Cannon C."/>
            <person name="Castanera R."/>
            <person name="Culley D.E."/>
            <person name="Daum C."/>
            <person name="Ezra D."/>
            <person name="Gonzalez J.B."/>
            <person name="Henrissat B."/>
            <person name="Kuo A."/>
            <person name="Liang C."/>
            <person name="Lipzen A."/>
            <person name="Lutzoni F."/>
            <person name="Magnuson J."/>
            <person name="Mondo S."/>
            <person name="Nolan M."/>
            <person name="Ohm R."/>
            <person name="Pangilinan J."/>
            <person name="Park H.-J."/>
            <person name="Ramirez L."/>
            <person name="Alfaro M."/>
            <person name="Sun H."/>
            <person name="Tritt A."/>
            <person name="Yoshinaga Y."/>
            <person name="Zwiers L.-H."/>
            <person name="Turgeon B.G."/>
            <person name="Goodwin S.B."/>
            <person name="Spatafora J.W."/>
            <person name="Crous P.W."/>
            <person name="Grigoriev I.V."/>
        </authorList>
    </citation>
    <scope>NUCLEOTIDE SEQUENCE</scope>
    <source>
        <strain evidence="4">IPT5</strain>
    </source>
</reference>
<dbReference type="GO" id="GO:0016787">
    <property type="term" value="F:hydrolase activity"/>
    <property type="evidence" value="ECO:0007669"/>
    <property type="project" value="UniProtKB-KW"/>
</dbReference>
<dbReference type="PRINTS" id="PR00412">
    <property type="entry name" value="EPOXHYDRLASE"/>
</dbReference>
<dbReference type="Pfam" id="PF00561">
    <property type="entry name" value="Abhydrolase_1"/>
    <property type="match status" value="1"/>
</dbReference>
<proteinExistence type="inferred from homology"/>
<keyword evidence="1 4" id="KW-0378">Hydrolase</keyword>
<name>A0A6A7AVQ3_9PLEO</name>